<gene>
    <name evidence="11" type="ORF">SAMN05443248_0197</name>
</gene>
<dbReference type="RefSeq" id="WP_079599624.1">
    <property type="nucleotide sequence ID" value="NZ_LT670817.1"/>
</dbReference>
<proteinExistence type="inferred from homology"/>
<dbReference type="FunFam" id="3.40.50.300:FF:000016">
    <property type="entry name" value="Oligopeptide ABC transporter ATP-binding component"/>
    <property type="match status" value="1"/>
</dbReference>
<reference evidence="11 12" key="1">
    <citation type="submission" date="2016-11" db="EMBL/GenBank/DDBJ databases">
        <authorList>
            <person name="Jaros S."/>
            <person name="Januszkiewicz K."/>
            <person name="Wedrychowicz H."/>
        </authorList>
    </citation>
    <scope>NUCLEOTIDE SEQUENCE [LARGE SCALE GENOMIC DNA]</scope>
    <source>
        <strain evidence="11 12">GAS138</strain>
    </source>
</reference>
<dbReference type="InterPro" id="IPR027417">
    <property type="entry name" value="P-loop_NTPase"/>
</dbReference>
<dbReference type="InterPro" id="IPR017871">
    <property type="entry name" value="ABC_transporter-like_CS"/>
</dbReference>
<evidence type="ECO:0000259" key="10">
    <source>
        <dbReference type="PROSITE" id="PS50893"/>
    </source>
</evidence>
<dbReference type="FunFam" id="3.40.50.300:FF:001383">
    <property type="entry name" value="Peptide ABC transporter ATP-binding protein"/>
    <property type="match status" value="1"/>
</dbReference>
<dbReference type="EMBL" id="LT670817">
    <property type="protein sequence ID" value="SHG07617.1"/>
    <property type="molecule type" value="Genomic_DNA"/>
</dbReference>
<evidence type="ECO:0000313" key="12">
    <source>
        <dbReference type="Proteomes" id="UP000189796"/>
    </source>
</evidence>
<evidence type="ECO:0000256" key="6">
    <source>
        <dbReference type="ARBA" id="ARBA00022840"/>
    </source>
</evidence>
<comment type="similarity">
    <text evidence="2">Belongs to the ABC transporter superfamily.</text>
</comment>
<keyword evidence="4" id="KW-1003">Cell membrane</keyword>
<evidence type="ECO:0000256" key="3">
    <source>
        <dbReference type="ARBA" id="ARBA00022448"/>
    </source>
</evidence>
<evidence type="ECO:0000256" key="5">
    <source>
        <dbReference type="ARBA" id="ARBA00022741"/>
    </source>
</evidence>
<evidence type="ECO:0000256" key="1">
    <source>
        <dbReference type="ARBA" id="ARBA00004417"/>
    </source>
</evidence>
<evidence type="ECO:0000256" key="4">
    <source>
        <dbReference type="ARBA" id="ARBA00022475"/>
    </source>
</evidence>
<feature type="domain" description="ABC transporter" evidence="10">
    <location>
        <begin position="356"/>
        <end position="603"/>
    </location>
</feature>
<dbReference type="SMART" id="SM00382">
    <property type="entry name" value="AAA"/>
    <property type="match status" value="2"/>
</dbReference>
<dbReference type="GO" id="GO:0055085">
    <property type="term" value="P:transmembrane transport"/>
    <property type="evidence" value="ECO:0007669"/>
    <property type="project" value="UniProtKB-ARBA"/>
</dbReference>
<dbReference type="SUPFAM" id="SSF52540">
    <property type="entry name" value="P-loop containing nucleoside triphosphate hydrolases"/>
    <property type="match status" value="2"/>
</dbReference>
<dbReference type="NCBIfam" id="NF007739">
    <property type="entry name" value="PRK10419.1"/>
    <property type="match status" value="2"/>
</dbReference>
<dbReference type="PANTHER" id="PTHR43297:SF2">
    <property type="entry name" value="DIPEPTIDE TRANSPORT ATP-BINDING PROTEIN DPPD"/>
    <property type="match status" value="1"/>
</dbReference>
<dbReference type="Pfam" id="PF08352">
    <property type="entry name" value="oligo_HPY"/>
    <property type="match status" value="2"/>
</dbReference>
<evidence type="ECO:0000256" key="7">
    <source>
        <dbReference type="ARBA" id="ARBA00023136"/>
    </source>
</evidence>
<dbReference type="GO" id="GO:0015833">
    <property type="term" value="P:peptide transport"/>
    <property type="evidence" value="ECO:0007669"/>
    <property type="project" value="InterPro"/>
</dbReference>
<comment type="subcellular location">
    <subcellularLocation>
        <location evidence="1">Cell inner membrane</location>
        <topology evidence="1">Peripheral membrane protein</topology>
    </subcellularLocation>
</comment>
<dbReference type="PROSITE" id="PS00211">
    <property type="entry name" value="ABC_TRANSPORTER_1"/>
    <property type="match status" value="2"/>
</dbReference>
<accession>A0A1M5GV97</accession>
<evidence type="ECO:0000256" key="9">
    <source>
        <dbReference type="SAM" id="MobiDB-lite"/>
    </source>
</evidence>
<dbReference type="Gene3D" id="3.40.50.300">
    <property type="entry name" value="P-loop containing nucleotide triphosphate hydrolases"/>
    <property type="match status" value="2"/>
</dbReference>
<evidence type="ECO:0000313" key="11">
    <source>
        <dbReference type="EMBL" id="SHG07617.1"/>
    </source>
</evidence>
<dbReference type="InterPro" id="IPR013563">
    <property type="entry name" value="Oligopep_ABC_C"/>
</dbReference>
<dbReference type="AlphaFoldDB" id="A0A1M5GV97"/>
<feature type="compositionally biased region" description="Polar residues" evidence="9">
    <location>
        <begin position="297"/>
        <end position="307"/>
    </location>
</feature>
<dbReference type="PANTHER" id="PTHR43297">
    <property type="entry name" value="OLIGOPEPTIDE TRANSPORT ATP-BINDING PROTEIN APPD"/>
    <property type="match status" value="1"/>
</dbReference>
<sequence length="614" mass="66383">MTAQPLLDVNDLTVEFATRRGIVKAVQHVNISLAKGETLGIVGESGSGKSVTSYAVMRILDRAGKIAEGSVMFSGIDVKAATENQMRDLRGREISMIFQNPRAALNPIRKVGDQIEDVLRQHVQQSAVGDRGEKAIEALEQVKIARPRERYHAYPFELSGGMCQRVVIALALACNPQLLIADEPTTGLDVTTQKAVMDLIVELTRRKGMSTILITHDLGLAAAYCDRVVVMEKGRVVETALSADIFASPQHAYTRKLMRATPRLGVSLRDLLPEADAAAPAPISLTSPRVRGEVDAQSASGEGNSPQVALAEAAPHPDPLPASGEREKKPGGDENPKPLLLVEKLVKEYPRQGATATLTKLFSRKPPVELEQFRAVDGISFSVGHGESVGLVGESGCGKSTTSMMVMRLLDQTSGRITFDGDEIGGILPNAFARLPSRKSIQMVFQDPTDSLNPRFTAARAIVDPIMQLGDIRGRDALRARCEELAGLVGLPVNLLDRFPHQLSGGQKARVGIARAIALHPKLVILDEPTAALDVSVQAVVLNLLHDLKKSMGMSYLFVSHDLNVVRLLCDRVIVMRSGRIVEQGPSERVLGDPQDAYTRELLTAIPHPPLPVH</sequence>
<dbReference type="PROSITE" id="PS50893">
    <property type="entry name" value="ABC_TRANSPORTER_2"/>
    <property type="match status" value="2"/>
</dbReference>
<keyword evidence="6 11" id="KW-0067">ATP-binding</keyword>
<keyword evidence="5" id="KW-0547">Nucleotide-binding</keyword>
<dbReference type="NCBIfam" id="NF008453">
    <property type="entry name" value="PRK11308.1"/>
    <property type="match status" value="2"/>
</dbReference>
<dbReference type="Pfam" id="PF00005">
    <property type="entry name" value="ABC_tran"/>
    <property type="match status" value="2"/>
</dbReference>
<feature type="domain" description="ABC transporter" evidence="10">
    <location>
        <begin position="7"/>
        <end position="258"/>
    </location>
</feature>
<keyword evidence="7" id="KW-0472">Membrane</keyword>
<dbReference type="GO" id="GO:0016887">
    <property type="term" value="F:ATP hydrolysis activity"/>
    <property type="evidence" value="ECO:0007669"/>
    <property type="project" value="InterPro"/>
</dbReference>
<feature type="compositionally biased region" description="Basic and acidic residues" evidence="9">
    <location>
        <begin position="324"/>
        <end position="336"/>
    </location>
</feature>
<dbReference type="GO" id="GO:0005524">
    <property type="term" value="F:ATP binding"/>
    <property type="evidence" value="ECO:0007669"/>
    <property type="project" value="UniProtKB-KW"/>
</dbReference>
<dbReference type="InterPro" id="IPR003439">
    <property type="entry name" value="ABC_transporter-like_ATP-bd"/>
</dbReference>
<name>A0A1M5GV97_9BRAD</name>
<keyword evidence="3" id="KW-0813">Transport</keyword>
<evidence type="ECO:0000256" key="2">
    <source>
        <dbReference type="ARBA" id="ARBA00005417"/>
    </source>
</evidence>
<dbReference type="CDD" id="cd03257">
    <property type="entry name" value="ABC_NikE_OppD_transporters"/>
    <property type="match status" value="2"/>
</dbReference>
<organism evidence="11 12">
    <name type="scientific">Bradyrhizobium erythrophlei</name>
    <dbReference type="NCBI Taxonomy" id="1437360"/>
    <lineage>
        <taxon>Bacteria</taxon>
        <taxon>Pseudomonadati</taxon>
        <taxon>Pseudomonadota</taxon>
        <taxon>Alphaproteobacteria</taxon>
        <taxon>Hyphomicrobiales</taxon>
        <taxon>Nitrobacteraceae</taxon>
        <taxon>Bradyrhizobium</taxon>
    </lineage>
</organism>
<dbReference type="InterPro" id="IPR003593">
    <property type="entry name" value="AAA+_ATPase"/>
</dbReference>
<dbReference type="GO" id="GO:0005886">
    <property type="term" value="C:plasma membrane"/>
    <property type="evidence" value="ECO:0007669"/>
    <property type="project" value="UniProtKB-SubCell"/>
</dbReference>
<dbReference type="Proteomes" id="UP000189796">
    <property type="component" value="Chromosome I"/>
</dbReference>
<evidence type="ECO:0000256" key="8">
    <source>
        <dbReference type="ARBA" id="ARBA00024722"/>
    </source>
</evidence>
<protein>
    <submittedName>
        <fullName evidence="11">Peptide/nickel transport system ATP-binding protein</fullName>
    </submittedName>
</protein>
<feature type="region of interest" description="Disordered" evidence="9">
    <location>
        <begin position="279"/>
        <end position="337"/>
    </location>
</feature>
<dbReference type="InterPro" id="IPR050388">
    <property type="entry name" value="ABC_Ni/Peptide_Import"/>
</dbReference>
<comment type="function">
    <text evidence="8">Involved in beta-(1--&gt;2)glucan export. Transmembrane domains (TMD) form a pore in the inner membrane and the ATP-binding domain (NBD) is responsible for energy generation.</text>
</comment>
<dbReference type="OrthoDB" id="9802264at2"/>